<dbReference type="Proteomes" id="UP000006882">
    <property type="component" value="Chromosome G6"/>
</dbReference>
<sequence length="133" mass="14962">MSKVQKLSLSLSLSLSQHKKKPKSLIFIFSTCWLKEKLNRDKNNTFGSTEVLLMLLMSMFISRNQVIGLLFIFLGISGLYTGVSGARCLNEKVENPEKPQVLQRKSSSISTDEGFFATINREVPSSPDPLHNR</sequence>
<dbReference type="Gramene" id="ONI04539">
    <property type="protein sequence ID" value="ONI04539"/>
    <property type="gene ID" value="PRUPE_6G326900"/>
</dbReference>
<feature type="transmembrane region" description="Helical" evidence="1">
    <location>
        <begin position="67"/>
        <end position="89"/>
    </location>
</feature>
<evidence type="ECO:0000313" key="2">
    <source>
        <dbReference type="EMBL" id="ONI04539.1"/>
    </source>
</evidence>
<keyword evidence="1" id="KW-1133">Transmembrane helix</keyword>
<dbReference type="AlphaFoldDB" id="A0A251NYZ6"/>
<dbReference type="EMBL" id="CM007656">
    <property type="protein sequence ID" value="ONI04539.1"/>
    <property type="molecule type" value="Genomic_DNA"/>
</dbReference>
<name>A0A251NYZ6_PRUPE</name>
<keyword evidence="3" id="KW-1185">Reference proteome</keyword>
<gene>
    <name evidence="2" type="ORF">PRUPE_6G326900</name>
</gene>
<evidence type="ECO:0000313" key="3">
    <source>
        <dbReference type="Proteomes" id="UP000006882"/>
    </source>
</evidence>
<proteinExistence type="predicted"/>
<dbReference type="eggNOG" id="ENOG502SF5V">
    <property type="taxonomic scope" value="Eukaryota"/>
</dbReference>
<keyword evidence="1" id="KW-0812">Transmembrane</keyword>
<organism evidence="2 3">
    <name type="scientific">Prunus persica</name>
    <name type="common">Peach</name>
    <name type="synonym">Amygdalus persica</name>
    <dbReference type="NCBI Taxonomy" id="3760"/>
    <lineage>
        <taxon>Eukaryota</taxon>
        <taxon>Viridiplantae</taxon>
        <taxon>Streptophyta</taxon>
        <taxon>Embryophyta</taxon>
        <taxon>Tracheophyta</taxon>
        <taxon>Spermatophyta</taxon>
        <taxon>Magnoliopsida</taxon>
        <taxon>eudicotyledons</taxon>
        <taxon>Gunneridae</taxon>
        <taxon>Pentapetalae</taxon>
        <taxon>rosids</taxon>
        <taxon>fabids</taxon>
        <taxon>Rosales</taxon>
        <taxon>Rosaceae</taxon>
        <taxon>Amygdaloideae</taxon>
        <taxon>Amygdaleae</taxon>
        <taxon>Prunus</taxon>
    </lineage>
</organism>
<evidence type="ECO:0000256" key="1">
    <source>
        <dbReference type="SAM" id="Phobius"/>
    </source>
</evidence>
<keyword evidence="1" id="KW-0472">Membrane</keyword>
<accession>A0A251NYZ6</accession>
<reference evidence="2 3" key="1">
    <citation type="journal article" date="2013" name="Nat. Genet.">
        <title>The high-quality draft genome of peach (Prunus persica) identifies unique patterns of genetic diversity, domestication and genome evolution.</title>
        <authorList>
            <consortium name="International Peach Genome Initiative"/>
            <person name="Verde I."/>
            <person name="Abbott A.G."/>
            <person name="Scalabrin S."/>
            <person name="Jung S."/>
            <person name="Shu S."/>
            <person name="Marroni F."/>
            <person name="Zhebentyayeva T."/>
            <person name="Dettori M.T."/>
            <person name="Grimwood J."/>
            <person name="Cattonaro F."/>
            <person name="Zuccolo A."/>
            <person name="Rossini L."/>
            <person name="Jenkins J."/>
            <person name="Vendramin E."/>
            <person name="Meisel L.A."/>
            <person name="Decroocq V."/>
            <person name="Sosinski B."/>
            <person name="Prochnik S."/>
            <person name="Mitros T."/>
            <person name="Policriti A."/>
            <person name="Cipriani G."/>
            <person name="Dondini L."/>
            <person name="Ficklin S."/>
            <person name="Goodstein D.M."/>
            <person name="Xuan P."/>
            <person name="Del Fabbro C."/>
            <person name="Aramini V."/>
            <person name="Copetti D."/>
            <person name="Gonzalez S."/>
            <person name="Horner D.S."/>
            <person name="Falchi R."/>
            <person name="Lucas S."/>
            <person name="Mica E."/>
            <person name="Maldonado J."/>
            <person name="Lazzari B."/>
            <person name="Bielenberg D."/>
            <person name="Pirona R."/>
            <person name="Miculan M."/>
            <person name="Barakat A."/>
            <person name="Testolin R."/>
            <person name="Stella A."/>
            <person name="Tartarini S."/>
            <person name="Tonutti P."/>
            <person name="Arus P."/>
            <person name="Orellana A."/>
            <person name="Wells C."/>
            <person name="Main D."/>
            <person name="Vizzotto G."/>
            <person name="Silva H."/>
            <person name="Salamini F."/>
            <person name="Schmutz J."/>
            <person name="Morgante M."/>
            <person name="Rokhsar D.S."/>
        </authorList>
    </citation>
    <scope>NUCLEOTIDE SEQUENCE [LARGE SCALE GENOMIC DNA]</scope>
    <source>
        <strain evidence="3">cv. Nemared</strain>
    </source>
</reference>
<protein>
    <submittedName>
        <fullName evidence="2">Uncharacterized protein</fullName>
    </submittedName>
</protein>